<protein>
    <submittedName>
        <fullName evidence="2">Uncharacterized protein</fullName>
    </submittedName>
</protein>
<accession>A0A433QKU5</accession>
<dbReference type="Proteomes" id="UP000274822">
    <property type="component" value="Unassembled WGS sequence"/>
</dbReference>
<proteinExistence type="predicted"/>
<dbReference type="EMBL" id="RBNJ01003920">
    <property type="protein sequence ID" value="RUS30400.1"/>
    <property type="molecule type" value="Genomic_DNA"/>
</dbReference>
<dbReference type="AlphaFoldDB" id="A0A433QKU5"/>
<feature type="region of interest" description="Disordered" evidence="1">
    <location>
        <begin position="65"/>
        <end position="86"/>
    </location>
</feature>
<sequence length="116" mass="13257">MKRSSTTIDTANEGKETQSRTRIDPIEPRKRIHTHIIISTFSELIYKFKKIRSCFKTEQRHRLSFSKAKHTSGLTKDLGRRGPMVSSRITPISTQESAGNKSAITFKTSKVDYLQT</sequence>
<evidence type="ECO:0000256" key="1">
    <source>
        <dbReference type="SAM" id="MobiDB-lite"/>
    </source>
</evidence>
<feature type="compositionally biased region" description="Basic and acidic residues" evidence="1">
    <location>
        <begin position="12"/>
        <end position="27"/>
    </location>
</feature>
<evidence type="ECO:0000313" key="3">
    <source>
        <dbReference type="Proteomes" id="UP000274822"/>
    </source>
</evidence>
<evidence type="ECO:0000313" key="2">
    <source>
        <dbReference type="EMBL" id="RUS30400.1"/>
    </source>
</evidence>
<feature type="compositionally biased region" description="Polar residues" evidence="1">
    <location>
        <begin position="1"/>
        <end position="10"/>
    </location>
</feature>
<organism evidence="2 3">
    <name type="scientific">Jimgerdemannia flammicorona</name>
    <dbReference type="NCBI Taxonomy" id="994334"/>
    <lineage>
        <taxon>Eukaryota</taxon>
        <taxon>Fungi</taxon>
        <taxon>Fungi incertae sedis</taxon>
        <taxon>Mucoromycota</taxon>
        <taxon>Mucoromycotina</taxon>
        <taxon>Endogonomycetes</taxon>
        <taxon>Endogonales</taxon>
        <taxon>Endogonaceae</taxon>
        <taxon>Jimgerdemannia</taxon>
    </lineage>
</organism>
<name>A0A433QKU5_9FUNG</name>
<gene>
    <name evidence="2" type="ORF">BC938DRAFT_479438</name>
</gene>
<reference evidence="2 3" key="1">
    <citation type="journal article" date="2018" name="New Phytol.">
        <title>Phylogenomics of Endogonaceae and evolution of mycorrhizas within Mucoromycota.</title>
        <authorList>
            <person name="Chang Y."/>
            <person name="Desiro A."/>
            <person name="Na H."/>
            <person name="Sandor L."/>
            <person name="Lipzen A."/>
            <person name="Clum A."/>
            <person name="Barry K."/>
            <person name="Grigoriev I.V."/>
            <person name="Martin F.M."/>
            <person name="Stajich J.E."/>
            <person name="Smith M.E."/>
            <person name="Bonito G."/>
            <person name="Spatafora J.W."/>
        </authorList>
    </citation>
    <scope>NUCLEOTIDE SEQUENCE [LARGE SCALE GENOMIC DNA]</scope>
    <source>
        <strain evidence="2 3">AD002</strain>
    </source>
</reference>
<feature type="region of interest" description="Disordered" evidence="1">
    <location>
        <begin position="1"/>
        <end position="27"/>
    </location>
</feature>
<comment type="caution">
    <text evidence="2">The sequence shown here is derived from an EMBL/GenBank/DDBJ whole genome shotgun (WGS) entry which is preliminary data.</text>
</comment>
<keyword evidence="3" id="KW-1185">Reference proteome</keyword>